<organism evidence="1 2">
    <name type="scientific">Catharanthus roseus</name>
    <name type="common">Madagascar periwinkle</name>
    <name type="synonym">Vinca rosea</name>
    <dbReference type="NCBI Taxonomy" id="4058"/>
    <lineage>
        <taxon>Eukaryota</taxon>
        <taxon>Viridiplantae</taxon>
        <taxon>Streptophyta</taxon>
        <taxon>Embryophyta</taxon>
        <taxon>Tracheophyta</taxon>
        <taxon>Spermatophyta</taxon>
        <taxon>Magnoliopsida</taxon>
        <taxon>eudicotyledons</taxon>
        <taxon>Gunneridae</taxon>
        <taxon>Pentapetalae</taxon>
        <taxon>asterids</taxon>
        <taxon>lamiids</taxon>
        <taxon>Gentianales</taxon>
        <taxon>Apocynaceae</taxon>
        <taxon>Rauvolfioideae</taxon>
        <taxon>Vinceae</taxon>
        <taxon>Catharanthinae</taxon>
        <taxon>Catharanthus</taxon>
    </lineage>
</organism>
<protein>
    <submittedName>
        <fullName evidence="1">Uncharacterized protein</fullName>
    </submittedName>
</protein>
<evidence type="ECO:0000313" key="2">
    <source>
        <dbReference type="Proteomes" id="UP001060085"/>
    </source>
</evidence>
<name>A0ACC0AVE6_CATRO</name>
<keyword evidence="2" id="KW-1185">Reference proteome</keyword>
<sequence length="90" mass="9705">MANLGGGTFPQVDADKELNPAKNKQFQVDSVSSRVAEIKEEKAEEDKKVKGKKKEDATDKLKTTIIVSGIVVAVAGAIYAITKKLKEKST</sequence>
<gene>
    <name evidence="1" type="ORF">M9H77_24044</name>
</gene>
<dbReference type="EMBL" id="CM044705">
    <property type="protein sequence ID" value="KAI5664721.1"/>
    <property type="molecule type" value="Genomic_DNA"/>
</dbReference>
<evidence type="ECO:0000313" key="1">
    <source>
        <dbReference type="EMBL" id="KAI5664721.1"/>
    </source>
</evidence>
<proteinExistence type="predicted"/>
<accession>A0ACC0AVE6</accession>
<dbReference type="Proteomes" id="UP001060085">
    <property type="component" value="Linkage Group LG05"/>
</dbReference>
<reference evidence="2" key="1">
    <citation type="journal article" date="2023" name="Nat. Plants">
        <title>Single-cell RNA sequencing provides a high-resolution roadmap for understanding the multicellular compartmentation of specialized metabolism.</title>
        <authorList>
            <person name="Sun S."/>
            <person name="Shen X."/>
            <person name="Li Y."/>
            <person name="Li Y."/>
            <person name="Wang S."/>
            <person name="Li R."/>
            <person name="Zhang H."/>
            <person name="Shen G."/>
            <person name="Guo B."/>
            <person name="Wei J."/>
            <person name="Xu J."/>
            <person name="St-Pierre B."/>
            <person name="Chen S."/>
            <person name="Sun C."/>
        </authorList>
    </citation>
    <scope>NUCLEOTIDE SEQUENCE [LARGE SCALE GENOMIC DNA]</scope>
</reference>
<comment type="caution">
    <text evidence="1">The sequence shown here is derived from an EMBL/GenBank/DDBJ whole genome shotgun (WGS) entry which is preliminary data.</text>
</comment>